<accession>A0ACC2NEU7</accession>
<comment type="caution">
    <text evidence="1">The sequence shown here is derived from an EMBL/GenBank/DDBJ whole genome shotgun (WGS) entry which is preliminary data.</text>
</comment>
<proteinExistence type="predicted"/>
<dbReference type="EMBL" id="CM056743">
    <property type="protein sequence ID" value="KAJ8669730.1"/>
    <property type="molecule type" value="Genomic_DNA"/>
</dbReference>
<protein>
    <submittedName>
        <fullName evidence="1">Uncharacterized protein</fullName>
    </submittedName>
</protein>
<evidence type="ECO:0000313" key="1">
    <source>
        <dbReference type="EMBL" id="KAJ8669730.1"/>
    </source>
</evidence>
<name>A0ACC2NEU7_9HYME</name>
<evidence type="ECO:0000313" key="2">
    <source>
        <dbReference type="Proteomes" id="UP001239111"/>
    </source>
</evidence>
<organism evidence="1 2">
    <name type="scientific">Eretmocerus hayati</name>
    <dbReference type="NCBI Taxonomy" id="131215"/>
    <lineage>
        <taxon>Eukaryota</taxon>
        <taxon>Metazoa</taxon>
        <taxon>Ecdysozoa</taxon>
        <taxon>Arthropoda</taxon>
        <taxon>Hexapoda</taxon>
        <taxon>Insecta</taxon>
        <taxon>Pterygota</taxon>
        <taxon>Neoptera</taxon>
        <taxon>Endopterygota</taxon>
        <taxon>Hymenoptera</taxon>
        <taxon>Apocrita</taxon>
        <taxon>Proctotrupomorpha</taxon>
        <taxon>Chalcidoidea</taxon>
        <taxon>Aphelinidae</taxon>
        <taxon>Aphelininae</taxon>
        <taxon>Eretmocerus</taxon>
    </lineage>
</organism>
<gene>
    <name evidence="1" type="ORF">QAD02_000989</name>
</gene>
<reference evidence="1" key="1">
    <citation type="submission" date="2023-04" db="EMBL/GenBank/DDBJ databases">
        <title>A chromosome-level genome assembly of the parasitoid wasp Eretmocerus hayati.</title>
        <authorList>
            <person name="Zhong Y."/>
            <person name="Liu S."/>
            <person name="Liu Y."/>
        </authorList>
    </citation>
    <scope>NUCLEOTIDE SEQUENCE</scope>
    <source>
        <strain evidence="1">ZJU_SS_LIU_2023</strain>
    </source>
</reference>
<sequence length="392" mass="45705">MSMQKILPVIVSIFSLNVSAHSSQQPELESGFDCNTKLLRYLMKILGNWPDTNLENCWRSRLQFLFPATMMMCFVFIPQTTKLLSTENNLDTIVDVLITVDMPFMIAFVKFLAIRYYRQVFEDLIIEMRNSWRSSDIEQRREMEKHYRIGKIIVLCYTAGVVISVLINGLIRLMPLREYGLSNYSNSTFKSENLMYLTSKFFFDGGKTPIFEFIWIGQFCSGLIGGTAYVTSDAFIAILLAHLCAQFRNFHSSLKQIDFRRRDQLFASQLKSLTNQHLSYCRFMDQIERHMNKVYLLQIMMYTSTFCLQGYVLVTSENIPSTIYNTNWYSLPPKELRLLLIVMQGTSKRFQLTAGGLLEYSHKSFVKVLKSSYYYLNVLLVMKGKYELNIED</sequence>
<keyword evidence="2" id="KW-1185">Reference proteome</keyword>
<dbReference type="Proteomes" id="UP001239111">
    <property type="component" value="Chromosome 3"/>
</dbReference>